<protein>
    <recommendedName>
        <fullName evidence="7">tRNA (guanine-N(7)-)-methyltransferase</fullName>
        <ecNumber evidence="7">2.1.1.33</ecNumber>
    </recommendedName>
    <alternativeName>
        <fullName evidence="7">tRNA (guanine(46)-N(7))-methyltransferase</fullName>
    </alternativeName>
    <alternativeName>
        <fullName evidence="7">tRNA(m7G46)-methyltransferase</fullName>
    </alternativeName>
</protein>
<keyword evidence="9" id="KW-1185">Reference proteome</keyword>
<feature type="binding site" evidence="7">
    <location>
        <position position="139"/>
    </location>
    <ligand>
        <name>S-adenosyl-L-methionine</name>
        <dbReference type="ChEBI" id="CHEBI:59789"/>
    </ligand>
</feature>
<keyword evidence="6 7" id="KW-0819">tRNA processing</keyword>
<feature type="binding site" evidence="7">
    <location>
        <begin position="213"/>
        <end position="216"/>
    </location>
    <ligand>
        <name>substrate</name>
    </ligand>
</feature>
<comment type="similarity">
    <text evidence="7">Belongs to the class I-like SAM-binding methyltransferase superfamily. TrmB family.</text>
</comment>
<dbReference type="NCBIfam" id="TIGR00091">
    <property type="entry name" value="tRNA (guanosine(46)-N7)-methyltransferase TrmB"/>
    <property type="match status" value="1"/>
</dbReference>
<evidence type="ECO:0000256" key="6">
    <source>
        <dbReference type="ARBA" id="ARBA00022694"/>
    </source>
</evidence>
<comment type="catalytic activity">
    <reaction evidence="1 7">
        <text>guanosine(46) in tRNA + S-adenosyl-L-methionine = N(7)-methylguanosine(46) in tRNA + S-adenosyl-L-homocysteine</text>
        <dbReference type="Rhea" id="RHEA:42708"/>
        <dbReference type="Rhea" id="RHEA-COMP:10188"/>
        <dbReference type="Rhea" id="RHEA-COMP:10189"/>
        <dbReference type="ChEBI" id="CHEBI:57856"/>
        <dbReference type="ChEBI" id="CHEBI:59789"/>
        <dbReference type="ChEBI" id="CHEBI:74269"/>
        <dbReference type="ChEBI" id="CHEBI:74480"/>
        <dbReference type="EC" id="2.1.1.33"/>
    </reaction>
</comment>
<dbReference type="InterPro" id="IPR055361">
    <property type="entry name" value="tRNA_methyltr_TrmB_bact"/>
</dbReference>
<keyword evidence="5 7" id="KW-0949">S-adenosyl-L-methionine</keyword>
<comment type="caution">
    <text evidence="7">Lacks conserved residue(s) required for the propagation of feature annotation.</text>
</comment>
<dbReference type="InterPro" id="IPR003358">
    <property type="entry name" value="tRNA_(Gua-N-7)_MeTrfase_Trmb"/>
</dbReference>
<feature type="binding site" evidence="7">
    <location>
        <position position="89"/>
    </location>
    <ligand>
        <name>S-adenosyl-L-methionine</name>
        <dbReference type="ChEBI" id="CHEBI:59789"/>
    </ligand>
</feature>
<dbReference type="PROSITE" id="PS51625">
    <property type="entry name" value="SAM_MT_TRMB"/>
    <property type="match status" value="1"/>
</dbReference>
<dbReference type="EC" id="2.1.1.33" evidence="7"/>
<feature type="binding site" evidence="7">
    <location>
        <position position="116"/>
    </location>
    <ligand>
        <name>S-adenosyl-L-methionine</name>
        <dbReference type="ChEBI" id="CHEBI:59789"/>
    </ligand>
</feature>
<dbReference type="EMBL" id="QQAX01000027">
    <property type="protein sequence ID" value="RDI39206.1"/>
    <property type="molecule type" value="Genomic_DNA"/>
</dbReference>
<name>A0A370G7X0_9COXI</name>
<proteinExistence type="inferred from homology"/>
<reference evidence="8 9" key="1">
    <citation type="submission" date="2018-07" db="EMBL/GenBank/DDBJ databases">
        <title>Genomic Encyclopedia of Type Strains, Phase IV (KMG-IV): sequencing the most valuable type-strain genomes for metagenomic binning, comparative biology and taxonomic classification.</title>
        <authorList>
            <person name="Goeker M."/>
        </authorList>
    </citation>
    <scope>NUCLEOTIDE SEQUENCE [LARGE SCALE GENOMIC DNA]</scope>
    <source>
        <strain evidence="8 9">DSM 16500</strain>
    </source>
</reference>
<evidence type="ECO:0000256" key="5">
    <source>
        <dbReference type="ARBA" id="ARBA00022691"/>
    </source>
</evidence>
<dbReference type="PANTHER" id="PTHR23417">
    <property type="entry name" value="3-DEOXY-D-MANNO-OCTULOSONIC-ACID TRANSFERASE/TRNA GUANINE-N 7 - -METHYLTRANSFERASE"/>
    <property type="match status" value="1"/>
</dbReference>
<evidence type="ECO:0000256" key="2">
    <source>
        <dbReference type="ARBA" id="ARBA00003015"/>
    </source>
</evidence>
<evidence type="ECO:0000256" key="4">
    <source>
        <dbReference type="ARBA" id="ARBA00022679"/>
    </source>
</evidence>
<feature type="binding site" evidence="7">
    <location>
        <position position="143"/>
    </location>
    <ligand>
        <name>substrate</name>
    </ligand>
</feature>
<evidence type="ECO:0000313" key="9">
    <source>
        <dbReference type="Proteomes" id="UP000254720"/>
    </source>
</evidence>
<dbReference type="UniPathway" id="UPA00989"/>
<dbReference type="OrthoDB" id="9802090at2"/>
<evidence type="ECO:0000313" key="8">
    <source>
        <dbReference type="EMBL" id="RDI39206.1"/>
    </source>
</evidence>
<keyword evidence="3 7" id="KW-0489">Methyltransferase</keyword>
<dbReference type="PANTHER" id="PTHR23417:SF14">
    <property type="entry name" value="PENTACOTRIPEPTIDE-REPEAT REGION OF PRORP DOMAIN-CONTAINING PROTEIN"/>
    <property type="match status" value="1"/>
</dbReference>
<dbReference type="Proteomes" id="UP000254720">
    <property type="component" value="Unassembled WGS sequence"/>
</dbReference>
<comment type="function">
    <text evidence="2 7">Catalyzes the formation of N(7)-methylguanine at position 46 (m7G46) in tRNA.</text>
</comment>
<dbReference type="AlphaFoldDB" id="A0A370G7X0"/>
<comment type="caution">
    <text evidence="8">The sequence shown here is derived from an EMBL/GenBank/DDBJ whole genome shotgun (WGS) entry which is preliminary data.</text>
</comment>
<dbReference type="CDD" id="cd02440">
    <property type="entry name" value="AdoMet_MTases"/>
    <property type="match status" value="1"/>
</dbReference>
<comment type="pathway">
    <text evidence="7">tRNA modification; N(7)-methylguanine-tRNA biosynthesis.</text>
</comment>
<dbReference type="GO" id="GO:0008176">
    <property type="term" value="F:tRNA (guanine(46)-N7)-methyltransferase activity"/>
    <property type="evidence" value="ECO:0007669"/>
    <property type="project" value="UniProtKB-UniRule"/>
</dbReference>
<keyword evidence="4 7" id="KW-0808">Transferase</keyword>
<dbReference type="InterPro" id="IPR029063">
    <property type="entry name" value="SAM-dependent_MTases_sf"/>
</dbReference>
<dbReference type="HAMAP" id="MF_01057">
    <property type="entry name" value="tRNA_methyltr_TrmB"/>
    <property type="match status" value="1"/>
</dbReference>
<organism evidence="8 9">
    <name type="scientific">Aquicella lusitana</name>
    <dbReference type="NCBI Taxonomy" id="254246"/>
    <lineage>
        <taxon>Bacteria</taxon>
        <taxon>Pseudomonadati</taxon>
        <taxon>Pseudomonadota</taxon>
        <taxon>Gammaproteobacteria</taxon>
        <taxon>Legionellales</taxon>
        <taxon>Coxiellaceae</taxon>
        <taxon>Aquicella</taxon>
    </lineage>
</organism>
<accession>A0A370G7X0</accession>
<evidence type="ECO:0000256" key="3">
    <source>
        <dbReference type="ARBA" id="ARBA00022603"/>
    </source>
</evidence>
<feature type="binding site" evidence="7">
    <location>
        <position position="175"/>
    </location>
    <ligand>
        <name>substrate</name>
    </ligand>
</feature>
<dbReference type="Gene3D" id="3.40.50.150">
    <property type="entry name" value="Vaccinia Virus protein VP39"/>
    <property type="match status" value="1"/>
</dbReference>
<dbReference type="Pfam" id="PF02390">
    <property type="entry name" value="Methyltransf_4"/>
    <property type="match status" value="1"/>
</dbReference>
<gene>
    <name evidence="7" type="primary">trmB</name>
    <name evidence="8" type="ORF">C8D86_12711</name>
</gene>
<dbReference type="SUPFAM" id="SSF53335">
    <property type="entry name" value="S-adenosyl-L-methionine-dependent methyltransferases"/>
    <property type="match status" value="1"/>
</dbReference>
<dbReference type="GO" id="GO:0043527">
    <property type="term" value="C:tRNA methyltransferase complex"/>
    <property type="evidence" value="ECO:0007669"/>
    <property type="project" value="TreeGrafter"/>
</dbReference>
<evidence type="ECO:0000256" key="7">
    <source>
        <dbReference type="HAMAP-Rule" id="MF_01057"/>
    </source>
</evidence>
<sequence>MAHTMISTPPKHFRVRSFVGRNSRITAAQEQAFYECLPLYGLSTESGLLDYDAVFGREAPRFLEIGFGSGHSLLALAKSCPEQDFIGIETHKPGVGALFQGIRQHALTNLRVYHADAVDVLDQCIPDASLEGIQIFFPDPWQKRRHHPRRLIQPELVKKLAAKLKPAGTLHLATDWEDYAIQMMQVLSEEEALFNLAGMHQFAPRSPYRPLVTKFERRALREGRHVRELHFAKR</sequence>
<evidence type="ECO:0000256" key="1">
    <source>
        <dbReference type="ARBA" id="ARBA00000142"/>
    </source>
</evidence>
<feature type="binding site" evidence="7">
    <location>
        <position position="64"/>
    </location>
    <ligand>
        <name>S-adenosyl-L-methionine</name>
        <dbReference type="ChEBI" id="CHEBI:59789"/>
    </ligand>
</feature>